<gene>
    <name evidence="1" type="ORF">EVAR_47677_1</name>
</gene>
<keyword evidence="2" id="KW-1185">Reference proteome</keyword>
<dbReference type="EMBL" id="BGZK01001019">
    <property type="protein sequence ID" value="GBP68671.1"/>
    <property type="molecule type" value="Genomic_DNA"/>
</dbReference>
<protein>
    <submittedName>
        <fullName evidence="1">Uncharacterized protein</fullName>
    </submittedName>
</protein>
<accession>A0A4C1XXH5</accession>
<dbReference type="OrthoDB" id="43122at2759"/>
<comment type="caution">
    <text evidence="1">The sequence shown here is derived from an EMBL/GenBank/DDBJ whole genome shotgun (WGS) entry which is preliminary data.</text>
</comment>
<sequence length="143" mass="16676">MDHYQHQELDRNRGRDRYWDRRRVGNSNQKQARDRQLASRWHWLYRRYCACVIPLFAPQSDDSCLLRVSALGHLLFVFTSWYDSMKLARIETSCSEIGRIHRGIVHKTISYRAERAPISATITYLAINTSHAGAARAAPRVNC</sequence>
<evidence type="ECO:0000313" key="1">
    <source>
        <dbReference type="EMBL" id="GBP68671.1"/>
    </source>
</evidence>
<dbReference type="Proteomes" id="UP000299102">
    <property type="component" value="Unassembled WGS sequence"/>
</dbReference>
<organism evidence="1 2">
    <name type="scientific">Eumeta variegata</name>
    <name type="common">Bagworm moth</name>
    <name type="synonym">Eumeta japonica</name>
    <dbReference type="NCBI Taxonomy" id="151549"/>
    <lineage>
        <taxon>Eukaryota</taxon>
        <taxon>Metazoa</taxon>
        <taxon>Ecdysozoa</taxon>
        <taxon>Arthropoda</taxon>
        <taxon>Hexapoda</taxon>
        <taxon>Insecta</taxon>
        <taxon>Pterygota</taxon>
        <taxon>Neoptera</taxon>
        <taxon>Endopterygota</taxon>
        <taxon>Lepidoptera</taxon>
        <taxon>Glossata</taxon>
        <taxon>Ditrysia</taxon>
        <taxon>Tineoidea</taxon>
        <taxon>Psychidae</taxon>
        <taxon>Oiketicinae</taxon>
        <taxon>Eumeta</taxon>
    </lineage>
</organism>
<proteinExistence type="predicted"/>
<name>A0A4C1XXH5_EUMVA</name>
<reference evidence="1 2" key="1">
    <citation type="journal article" date="2019" name="Commun. Biol.">
        <title>The bagworm genome reveals a unique fibroin gene that provides high tensile strength.</title>
        <authorList>
            <person name="Kono N."/>
            <person name="Nakamura H."/>
            <person name="Ohtoshi R."/>
            <person name="Tomita M."/>
            <person name="Numata K."/>
            <person name="Arakawa K."/>
        </authorList>
    </citation>
    <scope>NUCLEOTIDE SEQUENCE [LARGE SCALE GENOMIC DNA]</scope>
</reference>
<evidence type="ECO:0000313" key="2">
    <source>
        <dbReference type="Proteomes" id="UP000299102"/>
    </source>
</evidence>
<dbReference type="AlphaFoldDB" id="A0A4C1XXH5"/>